<keyword evidence="9" id="KW-1185">Reference proteome</keyword>
<dbReference type="Pfam" id="PF19032">
    <property type="entry name" value="Intu_longin_2"/>
    <property type="match status" value="1"/>
</dbReference>
<dbReference type="InterPro" id="IPR043988">
    <property type="entry name" value="CCZ1/INTU_longin_2"/>
</dbReference>
<keyword evidence="2" id="KW-0217">Developmental protein</keyword>
<reference evidence="8 9" key="1">
    <citation type="submission" date="2024-05" db="EMBL/GenBank/DDBJ databases">
        <title>Genetic variation in Jamaican populations of the coffee berry borer (Hypothenemus hampei).</title>
        <authorList>
            <person name="Errbii M."/>
            <person name="Myrie A."/>
        </authorList>
    </citation>
    <scope>NUCLEOTIDE SEQUENCE [LARGE SCALE GENOMIC DNA]</scope>
    <source>
        <strain evidence="8">JA-Hopewell-2020-01-JO</strain>
        <tissue evidence="8">Whole body</tissue>
    </source>
</reference>
<evidence type="ECO:0000259" key="6">
    <source>
        <dbReference type="Pfam" id="PF19032"/>
    </source>
</evidence>
<comment type="caution">
    <text evidence="8">The sequence shown here is derived from an EMBL/GenBank/DDBJ whole genome shotgun (WGS) entry which is preliminary data.</text>
</comment>
<evidence type="ECO:0000313" key="8">
    <source>
        <dbReference type="EMBL" id="KAL1491562.1"/>
    </source>
</evidence>
<evidence type="ECO:0000259" key="7">
    <source>
        <dbReference type="Pfam" id="PF19033"/>
    </source>
</evidence>
<evidence type="ECO:0000256" key="1">
    <source>
        <dbReference type="ARBA" id="ARBA00004496"/>
    </source>
</evidence>
<feature type="region of interest" description="Disordered" evidence="4">
    <location>
        <begin position="526"/>
        <end position="562"/>
    </location>
</feature>
<dbReference type="PANTHER" id="PTHR21082:SF4">
    <property type="entry name" value="PROTEIN INTURNED"/>
    <property type="match status" value="1"/>
</dbReference>
<dbReference type="InterPro" id="IPR039151">
    <property type="entry name" value="INTU"/>
</dbReference>
<dbReference type="Proteomes" id="UP001566132">
    <property type="component" value="Unassembled WGS sequence"/>
</dbReference>
<dbReference type="InterPro" id="IPR043987">
    <property type="entry name" value="CCZ1/INTU/HSP4_longin_1"/>
</dbReference>
<organism evidence="8 9">
    <name type="scientific">Hypothenemus hampei</name>
    <name type="common">Coffee berry borer</name>
    <dbReference type="NCBI Taxonomy" id="57062"/>
    <lineage>
        <taxon>Eukaryota</taxon>
        <taxon>Metazoa</taxon>
        <taxon>Ecdysozoa</taxon>
        <taxon>Arthropoda</taxon>
        <taxon>Hexapoda</taxon>
        <taxon>Insecta</taxon>
        <taxon>Pterygota</taxon>
        <taxon>Neoptera</taxon>
        <taxon>Endopterygota</taxon>
        <taxon>Coleoptera</taxon>
        <taxon>Polyphaga</taxon>
        <taxon>Cucujiformia</taxon>
        <taxon>Curculionidae</taxon>
        <taxon>Scolytinae</taxon>
        <taxon>Hypothenemus</taxon>
    </lineage>
</organism>
<proteinExistence type="predicted"/>
<evidence type="ECO:0000259" key="5">
    <source>
        <dbReference type="Pfam" id="PF19031"/>
    </source>
</evidence>
<comment type="subcellular location">
    <subcellularLocation>
        <location evidence="1">Cytoplasm</location>
    </subcellularLocation>
</comment>
<feature type="domain" description="CCZ1/INTU/HSP4 first Longin" evidence="5">
    <location>
        <begin position="101"/>
        <end position="210"/>
    </location>
</feature>
<dbReference type="Pfam" id="PF19033">
    <property type="entry name" value="Intu_longin_3"/>
    <property type="match status" value="1"/>
</dbReference>
<dbReference type="GO" id="GO:0005737">
    <property type="term" value="C:cytoplasm"/>
    <property type="evidence" value="ECO:0007669"/>
    <property type="project" value="UniProtKB-SubCell"/>
</dbReference>
<evidence type="ECO:0000256" key="4">
    <source>
        <dbReference type="SAM" id="MobiDB-lite"/>
    </source>
</evidence>
<protein>
    <recommendedName>
        <fullName evidence="10">Protein inturned</fullName>
    </recommendedName>
</protein>
<evidence type="ECO:0008006" key="10">
    <source>
        <dbReference type="Google" id="ProtNLM"/>
    </source>
</evidence>
<evidence type="ECO:0000313" key="9">
    <source>
        <dbReference type="Proteomes" id="UP001566132"/>
    </source>
</evidence>
<dbReference type="PANTHER" id="PTHR21082">
    <property type="entry name" value="PROTEIN INTURNED"/>
    <property type="match status" value="1"/>
</dbReference>
<accession>A0ABD1EA65</accession>
<dbReference type="Pfam" id="PF19031">
    <property type="entry name" value="Intu_longin_1"/>
    <property type="match status" value="1"/>
</dbReference>
<name>A0ABD1EA65_HYPHA</name>
<gene>
    <name evidence="8" type="ORF">ABEB36_012140</name>
</gene>
<evidence type="ECO:0000256" key="3">
    <source>
        <dbReference type="ARBA" id="ARBA00022490"/>
    </source>
</evidence>
<sequence length="729" mass="83353">MIAGFSYDSKAKHDRNIKIGDWLKTINNMEVNVHNLDDILQKFINHNEVLLTLQRVAATEVTKEPPINTLNLESAFVQDLLNPKIDPDSPVVLQKLCGYPVGLIYINTDKLDENNKANEDLIYYFPKSVQKNLLCQSRGMFITLHHLLHDITATFSRVSSLMYKEKLVHVVYTKLQNHLLLFMLPDERASVKEVVLMNNQVLSYLDFTYQRIHDALTLKRHIEQIDSFLFRYFARVICNTDWATTEQFMEYQFDQITSNNASVCLFEDLMPVVPTLKLPDEAVTQVDEALSELEASDYREWNEDPLDCQRLFTILGSALFHSGYLLHSHLMDCDLVNIYNFCKFQGIIHLSRTEPVKSLVLWKEVFLSNSTETSNNSQSEERKYLLAIGNGKDLLVAIMEAGGATEPPEDNMGPDAFYVEEVQATLAHIQELGLNIVAERILTSNGGYAIANPMPQINKKKDWKGMGSLGFTKTNLPQNSSKECTSGTKKNEVISILKRRNSEQNVLNEEPYEAYSEGSESQCYSEALSEISDESSSRNPNLRYDSNDEDSDFDDYREGSQISGSSYDLSEVRQLLLSDLGEYQPVQLTSGRQNVLYHFVQFETAEGILVCPLECHLQSNTYDLILNNFRRCCQNIHEIFENTQRFKKLPAKDIAKSLMNKSLIAITEYGMLFECPFIEKDARKAKITYWVIGKLFYEPYPRELFVCYQDGIPQNLADLAFKIGLNCSL</sequence>
<keyword evidence="3" id="KW-0963">Cytoplasm</keyword>
<feature type="domain" description="CCZ1/INTU second Longin" evidence="6">
    <location>
        <begin position="314"/>
        <end position="426"/>
    </location>
</feature>
<feature type="domain" description="CCZ1/INTU/HPS4 third Longin" evidence="7">
    <location>
        <begin position="594"/>
        <end position="723"/>
    </location>
</feature>
<dbReference type="EMBL" id="JBDJPC010000009">
    <property type="protein sequence ID" value="KAL1491562.1"/>
    <property type="molecule type" value="Genomic_DNA"/>
</dbReference>
<evidence type="ECO:0000256" key="2">
    <source>
        <dbReference type="ARBA" id="ARBA00022473"/>
    </source>
</evidence>
<dbReference type="AlphaFoldDB" id="A0ABD1EA65"/>
<dbReference type="InterPro" id="IPR043989">
    <property type="entry name" value="CCZ1/INTU/HSP4_longin_3"/>
</dbReference>